<keyword evidence="1" id="KW-0812">Transmembrane</keyword>
<evidence type="ECO:0000313" key="3">
    <source>
        <dbReference type="EMBL" id="MFD1127457.1"/>
    </source>
</evidence>
<feature type="transmembrane region" description="Helical" evidence="1">
    <location>
        <begin position="37"/>
        <end position="58"/>
    </location>
</feature>
<dbReference type="InterPro" id="IPR036013">
    <property type="entry name" value="Band_7/SPFH_dom_sf"/>
</dbReference>
<dbReference type="SUPFAM" id="SSF117892">
    <property type="entry name" value="Band 7/SPFH domain"/>
    <property type="match status" value="1"/>
</dbReference>
<proteinExistence type="predicted"/>
<dbReference type="EMBL" id="JBHTKX010000001">
    <property type="protein sequence ID" value="MFD1127457.1"/>
    <property type="molecule type" value="Genomic_DNA"/>
</dbReference>
<keyword evidence="1" id="KW-0472">Membrane</keyword>
<feature type="domain" description="Band 7" evidence="2">
    <location>
        <begin position="53"/>
        <end position="217"/>
    </location>
</feature>
<dbReference type="PANTHER" id="PTHR43446">
    <property type="entry name" value="MEMBRANE PROTEIN-RELATED"/>
    <property type="match status" value="1"/>
</dbReference>
<protein>
    <submittedName>
        <fullName evidence="3">SPFH domain-containing protein</fullName>
    </submittedName>
</protein>
<dbReference type="PANTHER" id="PTHR43446:SF1">
    <property type="entry name" value="BAND 7 DOMAIN-CONTAINING PROTEIN"/>
    <property type="match status" value="1"/>
</dbReference>
<dbReference type="Gene3D" id="3.30.479.30">
    <property type="entry name" value="Band 7 domain"/>
    <property type="match status" value="1"/>
</dbReference>
<reference evidence="4" key="1">
    <citation type="journal article" date="2019" name="Int. J. Syst. Evol. Microbiol.">
        <title>The Global Catalogue of Microorganisms (GCM) 10K type strain sequencing project: providing services to taxonomists for standard genome sequencing and annotation.</title>
        <authorList>
            <consortium name="The Broad Institute Genomics Platform"/>
            <consortium name="The Broad Institute Genome Sequencing Center for Infectious Disease"/>
            <person name="Wu L."/>
            <person name="Ma J."/>
        </authorList>
    </citation>
    <scope>NUCLEOTIDE SEQUENCE [LARGE SCALE GENOMIC DNA]</scope>
    <source>
        <strain evidence="4">CCUG 53519</strain>
    </source>
</reference>
<keyword evidence="1" id="KW-1133">Transmembrane helix</keyword>
<evidence type="ECO:0000259" key="2">
    <source>
        <dbReference type="SMART" id="SM00244"/>
    </source>
</evidence>
<dbReference type="RefSeq" id="WP_251581398.1">
    <property type="nucleotide sequence ID" value="NZ_JBHTKX010000001.1"/>
</dbReference>
<evidence type="ECO:0000256" key="1">
    <source>
        <dbReference type="SAM" id="Phobius"/>
    </source>
</evidence>
<keyword evidence="4" id="KW-1185">Reference proteome</keyword>
<organism evidence="3 4">
    <name type="scientific">Paenibacillus provencensis</name>
    <dbReference type="NCBI Taxonomy" id="441151"/>
    <lineage>
        <taxon>Bacteria</taxon>
        <taxon>Bacillati</taxon>
        <taxon>Bacillota</taxon>
        <taxon>Bacilli</taxon>
        <taxon>Bacillales</taxon>
        <taxon>Paenibacillaceae</taxon>
        <taxon>Paenibacillus</taxon>
    </lineage>
</organism>
<gene>
    <name evidence="3" type="ORF">ACFQ3J_04600</name>
</gene>
<comment type="caution">
    <text evidence="3">The sequence shown here is derived from an EMBL/GenBank/DDBJ whole genome shotgun (WGS) entry which is preliminary data.</text>
</comment>
<accession>A0ABW3PU35</accession>
<feature type="transmembrane region" description="Helical" evidence="1">
    <location>
        <begin position="12"/>
        <end position="31"/>
    </location>
</feature>
<sequence>MFQERKAFRINGFVGLLVVLVLIAAGVYAFATGETAGYINGSILAAVAVLLATGMTVVQPNQAMVLTFFGKYMGVIRDSGFYMTIPLSVQKKVSLRVRNFNSSMLKVNDVEGNPIEIEAVVVFSVVDSAKALFEVDDYESFVEIQSETALRHVASKYAYDNLDGAGFSLRSNAEEIAMELTNELQARLEIAGVNVRESRLTHLAYSTEIASAMLQRQQASAIISAREKIVEGAVTMVQLAIQRLEKEGAVELDEERKAAMINNLLVAVVSDRSAQPVINTSTLY</sequence>
<dbReference type="InterPro" id="IPR001107">
    <property type="entry name" value="Band_7"/>
</dbReference>
<evidence type="ECO:0000313" key="4">
    <source>
        <dbReference type="Proteomes" id="UP001597169"/>
    </source>
</evidence>
<dbReference type="Proteomes" id="UP001597169">
    <property type="component" value="Unassembled WGS sequence"/>
</dbReference>
<dbReference type="Pfam" id="PF01145">
    <property type="entry name" value="Band_7"/>
    <property type="match status" value="1"/>
</dbReference>
<dbReference type="SMART" id="SM00244">
    <property type="entry name" value="PHB"/>
    <property type="match status" value="1"/>
</dbReference>
<name>A0ABW3PU35_9BACL</name>
<dbReference type="CDD" id="cd03402">
    <property type="entry name" value="SPFH_like_u2"/>
    <property type="match status" value="1"/>
</dbReference>